<evidence type="ECO:0000313" key="2">
    <source>
        <dbReference type="EMBL" id="KAL3271651.1"/>
    </source>
</evidence>
<keyword evidence="3" id="KW-1185">Reference proteome</keyword>
<accession>A0ABD2MZ38</accession>
<proteinExistence type="predicted"/>
<organism evidence="2 3">
    <name type="scientific">Cryptolaemus montrouzieri</name>
    <dbReference type="NCBI Taxonomy" id="559131"/>
    <lineage>
        <taxon>Eukaryota</taxon>
        <taxon>Metazoa</taxon>
        <taxon>Ecdysozoa</taxon>
        <taxon>Arthropoda</taxon>
        <taxon>Hexapoda</taxon>
        <taxon>Insecta</taxon>
        <taxon>Pterygota</taxon>
        <taxon>Neoptera</taxon>
        <taxon>Endopterygota</taxon>
        <taxon>Coleoptera</taxon>
        <taxon>Polyphaga</taxon>
        <taxon>Cucujiformia</taxon>
        <taxon>Coccinelloidea</taxon>
        <taxon>Coccinellidae</taxon>
        <taxon>Scymninae</taxon>
        <taxon>Scymnini</taxon>
        <taxon>Cryptolaemus</taxon>
    </lineage>
</organism>
<reference evidence="2 3" key="1">
    <citation type="journal article" date="2021" name="BMC Biol.">
        <title>Horizontally acquired antibacterial genes associated with adaptive radiation of ladybird beetles.</title>
        <authorList>
            <person name="Li H.S."/>
            <person name="Tang X.F."/>
            <person name="Huang Y.H."/>
            <person name="Xu Z.Y."/>
            <person name="Chen M.L."/>
            <person name="Du X.Y."/>
            <person name="Qiu B.Y."/>
            <person name="Chen P.T."/>
            <person name="Zhang W."/>
            <person name="Slipinski A."/>
            <person name="Escalona H.E."/>
            <person name="Waterhouse R.M."/>
            <person name="Zwick A."/>
            <person name="Pang H."/>
        </authorList>
    </citation>
    <scope>NUCLEOTIDE SEQUENCE [LARGE SCALE GENOMIC DNA]</scope>
    <source>
        <strain evidence="2">SYSU2018</strain>
    </source>
</reference>
<protein>
    <submittedName>
        <fullName evidence="2">Uncharacterized protein</fullName>
    </submittedName>
</protein>
<dbReference type="Proteomes" id="UP001516400">
    <property type="component" value="Unassembled WGS sequence"/>
</dbReference>
<gene>
    <name evidence="2" type="ORF">HHI36_022125</name>
</gene>
<keyword evidence="1" id="KW-0732">Signal</keyword>
<name>A0ABD2MZ38_9CUCU</name>
<evidence type="ECO:0000256" key="1">
    <source>
        <dbReference type="SAM" id="SignalP"/>
    </source>
</evidence>
<dbReference type="AlphaFoldDB" id="A0ABD2MZ38"/>
<dbReference type="EMBL" id="JABFTP020000042">
    <property type="protein sequence ID" value="KAL3271651.1"/>
    <property type="molecule type" value="Genomic_DNA"/>
</dbReference>
<feature type="signal peptide" evidence="1">
    <location>
        <begin position="1"/>
        <end position="22"/>
    </location>
</feature>
<comment type="caution">
    <text evidence="2">The sequence shown here is derived from an EMBL/GenBank/DDBJ whole genome shotgun (WGS) entry which is preliminary data.</text>
</comment>
<sequence length="112" mass="11638">MFSVKTSQLLLIATLLFLRINAKPLPAEILGANVGGLHAGLNTNIFSKLTNALGGNAKLDDKTTANGPNESKEILGANIGDLHAGIDTNIMSKLKNDLEAGAKAVLTGNTEE</sequence>
<feature type="chain" id="PRO_5044820922" evidence="1">
    <location>
        <begin position="23"/>
        <end position="112"/>
    </location>
</feature>
<evidence type="ECO:0000313" key="3">
    <source>
        <dbReference type="Proteomes" id="UP001516400"/>
    </source>
</evidence>